<reference evidence="6" key="2">
    <citation type="submission" date="2020-05" db="UniProtKB">
        <authorList>
            <consortium name="EnsemblMetazoa"/>
        </authorList>
    </citation>
    <scope>IDENTIFICATION</scope>
    <source>
        <strain evidence="6">LVP_AGWG</strain>
    </source>
</reference>
<dbReference type="InterPro" id="IPR006170">
    <property type="entry name" value="PBP/GOBP"/>
</dbReference>
<dbReference type="VEuPathDB" id="VectorBase:AAEL011730"/>
<evidence type="ECO:0000256" key="5">
    <source>
        <dbReference type="ARBA" id="ARBA00023157"/>
    </source>
</evidence>
<gene>
    <name evidence="6" type="primary">5575260</name>
</gene>
<evidence type="ECO:0000256" key="3">
    <source>
        <dbReference type="ARBA" id="ARBA00022525"/>
    </source>
</evidence>
<dbReference type="Gene3D" id="1.10.238.20">
    <property type="entry name" value="Pheromone/general odorant binding protein domain"/>
    <property type="match status" value="1"/>
</dbReference>
<dbReference type="AlphaFoldDB" id="A0A1S4FU09"/>
<dbReference type="GO" id="GO:0005615">
    <property type="term" value="C:extracellular space"/>
    <property type="evidence" value="ECO:0007669"/>
    <property type="project" value="TreeGrafter"/>
</dbReference>
<evidence type="ECO:0000256" key="2">
    <source>
        <dbReference type="ARBA" id="ARBA00008098"/>
    </source>
</evidence>
<dbReference type="GO" id="GO:0005549">
    <property type="term" value="F:odorant binding"/>
    <property type="evidence" value="ECO:0007669"/>
    <property type="project" value="InterPro"/>
</dbReference>
<dbReference type="InterPro" id="IPR036728">
    <property type="entry name" value="PBP_GOBP_sf"/>
</dbReference>
<reference evidence="6 7" key="1">
    <citation type="submission" date="2017-06" db="EMBL/GenBank/DDBJ databases">
        <title>Aedes aegypti genome working group (AGWG) sequencing and assembly.</title>
        <authorList>
            <consortium name="Aedes aegypti Genome Working Group (AGWG)"/>
            <person name="Matthews B.J."/>
        </authorList>
    </citation>
    <scope>NUCLEOTIDE SEQUENCE [LARGE SCALE GENOMIC DNA]</scope>
    <source>
        <strain evidence="6 7">LVP_AGWG</strain>
    </source>
</reference>
<dbReference type="PANTHER" id="PTHR11857:SF46">
    <property type="entry name" value="GENERAL ODORANT-BINDING PROTEIN 99A-RELATED"/>
    <property type="match status" value="1"/>
</dbReference>
<name>A0A1S4FU09_AEDAE</name>
<dbReference type="PANTHER" id="PTHR11857">
    <property type="entry name" value="ODORANT BINDING PROTEIN-RELATED"/>
    <property type="match status" value="1"/>
</dbReference>
<dbReference type="Proteomes" id="UP000008820">
    <property type="component" value="Chromosome 1"/>
</dbReference>
<keyword evidence="4" id="KW-0732">Signal</keyword>
<dbReference type="InParanoid" id="A0A1S4FU09"/>
<keyword evidence="3" id="KW-0964">Secreted</keyword>
<protein>
    <submittedName>
        <fullName evidence="6">Uncharacterized protein</fullName>
    </submittedName>
</protein>
<dbReference type="OrthoDB" id="8194670at2759"/>
<dbReference type="CDD" id="cd23992">
    <property type="entry name" value="PBP_GOBP"/>
    <property type="match status" value="1"/>
</dbReference>
<comment type="subcellular location">
    <subcellularLocation>
        <location evidence="1">Secreted</location>
    </subcellularLocation>
</comment>
<organism evidence="6 7">
    <name type="scientific">Aedes aegypti</name>
    <name type="common">Yellowfever mosquito</name>
    <name type="synonym">Culex aegypti</name>
    <dbReference type="NCBI Taxonomy" id="7159"/>
    <lineage>
        <taxon>Eukaryota</taxon>
        <taxon>Metazoa</taxon>
        <taxon>Ecdysozoa</taxon>
        <taxon>Arthropoda</taxon>
        <taxon>Hexapoda</taxon>
        <taxon>Insecta</taxon>
        <taxon>Pterygota</taxon>
        <taxon>Neoptera</taxon>
        <taxon>Endopterygota</taxon>
        <taxon>Diptera</taxon>
        <taxon>Nematocera</taxon>
        <taxon>Culicoidea</taxon>
        <taxon>Culicidae</taxon>
        <taxon>Culicinae</taxon>
        <taxon>Aedini</taxon>
        <taxon>Aedes</taxon>
        <taxon>Stegomyia</taxon>
    </lineage>
</organism>
<dbReference type="Pfam" id="PF01395">
    <property type="entry name" value="PBP_GOBP"/>
    <property type="match status" value="1"/>
</dbReference>
<dbReference type="SUPFAM" id="SSF47565">
    <property type="entry name" value="Insect pheromone/odorant-binding proteins"/>
    <property type="match status" value="1"/>
</dbReference>
<evidence type="ECO:0000313" key="6">
    <source>
        <dbReference type="EnsemblMetazoa" id="AAEL011730-PA"/>
    </source>
</evidence>
<evidence type="ECO:0000256" key="4">
    <source>
        <dbReference type="ARBA" id="ARBA00022729"/>
    </source>
</evidence>
<evidence type="ECO:0000256" key="1">
    <source>
        <dbReference type="ARBA" id="ARBA00004613"/>
    </source>
</evidence>
<dbReference type="EnsemblMetazoa" id="AAEL011730-RA">
    <property type="protein sequence ID" value="AAEL011730-PA"/>
    <property type="gene ID" value="AAEL011730"/>
</dbReference>
<proteinExistence type="inferred from homology"/>
<dbReference type="GO" id="GO:0007608">
    <property type="term" value="P:sensory perception of smell"/>
    <property type="evidence" value="ECO:0007669"/>
    <property type="project" value="TreeGrafter"/>
</dbReference>
<dbReference type="SMART" id="SM00708">
    <property type="entry name" value="PhBP"/>
    <property type="match status" value="1"/>
</dbReference>
<evidence type="ECO:0000313" key="7">
    <source>
        <dbReference type="Proteomes" id="UP000008820"/>
    </source>
</evidence>
<keyword evidence="5" id="KW-1015">Disulfide bond</keyword>
<keyword evidence="7" id="KW-1185">Reference proteome</keyword>
<dbReference type="SMR" id="A0A1S4FU09"/>
<comment type="similarity">
    <text evidence="2">Belongs to the PBP/GOBP family.</text>
</comment>
<accession>A0A1S4FU09</accession>
<sequence>MKAVRFLILLAIIALICTGSANAGQLLNKLITVCTQDQNPPADLVQRYRNGEFPNDRNTHCMMRCIALNLGVYDDLNGIHMHDTWQMFRGGRPASQEKAFAEQHRQCITQQMKDVPSDDYCGRVYAVYQCYKDEYEALLRNVRQGAAKARN</sequence>